<dbReference type="EMBL" id="JAGGKG010000002">
    <property type="protein sequence ID" value="MBP1903979.1"/>
    <property type="molecule type" value="Genomic_DNA"/>
</dbReference>
<dbReference type="Gene3D" id="3.30.240.20">
    <property type="entry name" value="bsu07140 like domains"/>
    <property type="match status" value="1"/>
</dbReference>
<dbReference type="InterPro" id="IPR007353">
    <property type="entry name" value="DUF421"/>
</dbReference>
<comment type="caution">
    <text evidence="2">The sequence shown here is derived from an EMBL/GenBank/DDBJ whole genome shotgun (WGS) entry which is preliminary data.</text>
</comment>
<feature type="domain" description="YetF C-terminal" evidence="1">
    <location>
        <begin position="6"/>
        <end position="56"/>
    </location>
</feature>
<proteinExistence type="predicted"/>
<evidence type="ECO:0000313" key="2">
    <source>
        <dbReference type="EMBL" id="MBP1903979.1"/>
    </source>
</evidence>
<dbReference type="InterPro" id="IPR023090">
    <property type="entry name" value="UPF0702_alpha/beta_dom_sf"/>
</dbReference>
<evidence type="ECO:0000259" key="1">
    <source>
        <dbReference type="Pfam" id="PF04239"/>
    </source>
</evidence>
<keyword evidence="3" id="KW-1185">Reference proteome</keyword>
<accession>A0ABS4FN20</accession>
<dbReference type="RefSeq" id="WP_245251134.1">
    <property type="nucleotide sequence ID" value="NZ_JAGGKG010000002.1"/>
</dbReference>
<protein>
    <submittedName>
        <fullName evidence="2">Uncharacterized membrane protein YcaP (DUF421 family)</fullName>
    </submittedName>
</protein>
<reference evidence="2 3" key="1">
    <citation type="submission" date="2021-03" db="EMBL/GenBank/DDBJ databases">
        <title>Genomic Encyclopedia of Type Strains, Phase IV (KMG-IV): sequencing the most valuable type-strain genomes for metagenomic binning, comparative biology and taxonomic classification.</title>
        <authorList>
            <person name="Goeker M."/>
        </authorList>
    </citation>
    <scope>NUCLEOTIDE SEQUENCE [LARGE SCALE GENOMIC DNA]</scope>
    <source>
        <strain evidence="2 3">DSM 14349</strain>
    </source>
</reference>
<organism evidence="2 3">
    <name type="scientific">Paenibacillus turicensis</name>
    <dbReference type="NCBI Taxonomy" id="160487"/>
    <lineage>
        <taxon>Bacteria</taxon>
        <taxon>Bacillati</taxon>
        <taxon>Bacillota</taxon>
        <taxon>Bacilli</taxon>
        <taxon>Bacillales</taxon>
        <taxon>Paenibacillaceae</taxon>
        <taxon>Paenibacillus</taxon>
    </lineage>
</organism>
<sequence>MNDISKEESNKENMPIEMIMDGNLLEKNISVNHASKDKLMEQLKSHQKQISDVFYAVLGSNGNLYIDYYKDEIKHPIDVE</sequence>
<name>A0ABS4FN20_9BACL</name>
<evidence type="ECO:0000313" key="3">
    <source>
        <dbReference type="Proteomes" id="UP001519272"/>
    </source>
</evidence>
<gene>
    <name evidence="2" type="ORF">J2Z32_000596</name>
</gene>
<dbReference type="Pfam" id="PF04239">
    <property type="entry name" value="DUF421"/>
    <property type="match status" value="1"/>
</dbReference>
<dbReference type="Proteomes" id="UP001519272">
    <property type="component" value="Unassembled WGS sequence"/>
</dbReference>